<keyword evidence="9" id="KW-1185">Reference proteome</keyword>
<dbReference type="Pfam" id="PF02687">
    <property type="entry name" value="FtsX"/>
    <property type="match status" value="1"/>
</dbReference>
<dbReference type="AlphaFoldDB" id="A0A2K9NFT7"/>
<dbReference type="InterPro" id="IPR003838">
    <property type="entry name" value="ABC3_permease_C"/>
</dbReference>
<feature type="domain" description="ABC3 transporter permease C-terminal" evidence="6">
    <location>
        <begin position="266"/>
        <end position="378"/>
    </location>
</feature>
<feature type="domain" description="MacB-like periplasmic core" evidence="7">
    <location>
        <begin position="21"/>
        <end position="230"/>
    </location>
</feature>
<keyword evidence="5" id="KW-0472">Membrane</keyword>
<dbReference type="EMBL" id="CP025611">
    <property type="protein sequence ID" value="AUN31115.1"/>
    <property type="molecule type" value="Genomic_DNA"/>
</dbReference>
<dbReference type="GO" id="GO:0005886">
    <property type="term" value="C:plasma membrane"/>
    <property type="evidence" value="ECO:0007669"/>
    <property type="project" value="UniProtKB-SubCell"/>
</dbReference>
<dbReference type="InterPro" id="IPR051125">
    <property type="entry name" value="ABC-4/HrtB_transporter"/>
</dbReference>
<name>A0A2K9NFT7_9PROT</name>
<dbReference type="InterPro" id="IPR025857">
    <property type="entry name" value="MacB_PCD"/>
</dbReference>
<evidence type="ECO:0000256" key="4">
    <source>
        <dbReference type="ARBA" id="ARBA00022989"/>
    </source>
</evidence>
<evidence type="ECO:0000256" key="3">
    <source>
        <dbReference type="ARBA" id="ARBA00022692"/>
    </source>
</evidence>
<protein>
    <submittedName>
        <fullName evidence="8">ABC transporter permease</fullName>
    </submittedName>
</protein>
<proteinExistence type="predicted"/>
<dbReference type="PANTHER" id="PTHR43738:SF3">
    <property type="entry name" value="ABC TRANSPORTER PERMEASE"/>
    <property type="match status" value="1"/>
</dbReference>
<evidence type="ECO:0000313" key="8">
    <source>
        <dbReference type="EMBL" id="AUN31115.1"/>
    </source>
</evidence>
<gene>
    <name evidence="8" type="ORF">C0V82_13360</name>
</gene>
<comment type="subcellular location">
    <subcellularLocation>
        <location evidence="1">Cell membrane</location>
        <topology evidence="1">Multi-pass membrane protein</topology>
    </subcellularLocation>
</comment>
<evidence type="ECO:0000259" key="7">
    <source>
        <dbReference type="Pfam" id="PF12704"/>
    </source>
</evidence>
<dbReference type="RefSeq" id="WP_102112727.1">
    <property type="nucleotide sequence ID" value="NZ_BMGN01000011.1"/>
</dbReference>
<keyword evidence="2" id="KW-1003">Cell membrane</keyword>
<evidence type="ECO:0000259" key="6">
    <source>
        <dbReference type="Pfam" id="PF02687"/>
    </source>
</evidence>
<dbReference type="Proteomes" id="UP000234752">
    <property type="component" value="Chromosome eg_1"/>
</dbReference>
<accession>A0A2K9NFT7</accession>
<dbReference type="OrthoDB" id="9775474at2"/>
<dbReference type="PANTHER" id="PTHR43738">
    <property type="entry name" value="ABC TRANSPORTER, MEMBRANE PROTEIN"/>
    <property type="match status" value="1"/>
</dbReference>
<keyword evidence="3" id="KW-0812">Transmembrane</keyword>
<evidence type="ECO:0000313" key="9">
    <source>
        <dbReference type="Proteomes" id="UP000234752"/>
    </source>
</evidence>
<evidence type="ECO:0000256" key="5">
    <source>
        <dbReference type="ARBA" id="ARBA00023136"/>
    </source>
</evidence>
<sequence>MTDFSLILANLFSRKLRAILMLVAIFFAFLIFGVLAGVQNGFNNIGGAAGENRLVTINKINFTQPLPISYVERVRATEGVARASYANWFGGYFQEGKNQIVTFAIDPESYLDIYATDYKLTPEERAAFLADRSSVLIGRKLAERWGWKLGDRIPLSSNIFTNKNTGKQTWELTVAGIMQPAQENADTSVAFFHHSNFNESVTFGRDTAGWIIIETADKKLNTDVSKRIDAMFANSAAETATDTEKAFNQAFVGQLGNITLIVTLVVGAAFATILMIVGNTMVMAVRERTKEIGVMKTLGFPSGRIFKMVLGESLLLSLLGGLPALGTAAVLLELMRAAVGIPGLALTLNYAVLGVAIMLALGLLTGIIPAWNALRLNIVTALGRQ</sequence>
<evidence type="ECO:0000256" key="2">
    <source>
        <dbReference type="ARBA" id="ARBA00022475"/>
    </source>
</evidence>
<dbReference type="KEGG" id="ncb:C0V82_13360"/>
<dbReference type="Pfam" id="PF12704">
    <property type="entry name" value="MacB_PCD"/>
    <property type="match status" value="1"/>
</dbReference>
<reference evidence="8 9" key="1">
    <citation type="submission" date="2017-12" db="EMBL/GenBank/DDBJ databases">
        <title>Genomes of bacteria within cyanobacterial aggregates.</title>
        <authorList>
            <person name="Cai H."/>
        </authorList>
    </citation>
    <scope>NUCLEOTIDE SEQUENCE [LARGE SCALE GENOMIC DNA]</scope>
    <source>
        <strain evidence="8 9">TH16</strain>
    </source>
</reference>
<keyword evidence="4" id="KW-1133">Transmembrane helix</keyword>
<organism evidence="8 9">
    <name type="scientific">Niveispirillum cyanobacteriorum</name>
    <dbReference type="NCBI Taxonomy" id="1612173"/>
    <lineage>
        <taxon>Bacteria</taxon>
        <taxon>Pseudomonadati</taxon>
        <taxon>Pseudomonadota</taxon>
        <taxon>Alphaproteobacteria</taxon>
        <taxon>Rhodospirillales</taxon>
        <taxon>Azospirillaceae</taxon>
        <taxon>Niveispirillum</taxon>
    </lineage>
</organism>
<evidence type="ECO:0000256" key="1">
    <source>
        <dbReference type="ARBA" id="ARBA00004651"/>
    </source>
</evidence>